<dbReference type="EMBL" id="BRXW01000240">
    <property type="protein sequence ID" value="GMI15933.1"/>
    <property type="molecule type" value="Genomic_DNA"/>
</dbReference>
<keyword evidence="1" id="KW-0175">Coiled coil</keyword>
<dbReference type="Proteomes" id="UP001165122">
    <property type="component" value="Unassembled WGS sequence"/>
</dbReference>
<proteinExistence type="predicted"/>
<evidence type="ECO:0000256" key="2">
    <source>
        <dbReference type="SAM" id="MobiDB-lite"/>
    </source>
</evidence>
<dbReference type="AlphaFoldDB" id="A0A9W7KXZ1"/>
<dbReference type="InterPro" id="IPR001810">
    <property type="entry name" value="F-box_dom"/>
</dbReference>
<keyword evidence="6" id="KW-1185">Reference proteome</keyword>
<feature type="region of interest" description="Disordered" evidence="2">
    <location>
        <begin position="306"/>
        <end position="334"/>
    </location>
</feature>
<dbReference type="PROSITE" id="PS50181">
    <property type="entry name" value="FBOX"/>
    <property type="match status" value="1"/>
</dbReference>
<organism evidence="5 6">
    <name type="scientific">Triparma laevis f. longispina</name>
    <dbReference type="NCBI Taxonomy" id="1714387"/>
    <lineage>
        <taxon>Eukaryota</taxon>
        <taxon>Sar</taxon>
        <taxon>Stramenopiles</taxon>
        <taxon>Ochrophyta</taxon>
        <taxon>Bolidophyceae</taxon>
        <taxon>Parmales</taxon>
        <taxon>Triparmaceae</taxon>
        <taxon>Triparma</taxon>
    </lineage>
</organism>
<feature type="coiled-coil region" evidence="1">
    <location>
        <begin position="209"/>
        <end position="244"/>
    </location>
</feature>
<evidence type="ECO:0000313" key="5">
    <source>
        <dbReference type="EMBL" id="GMI15933.1"/>
    </source>
</evidence>
<evidence type="ECO:0000313" key="6">
    <source>
        <dbReference type="Proteomes" id="UP001165122"/>
    </source>
</evidence>
<feature type="domain" description="F-box" evidence="3">
    <location>
        <begin position="22"/>
        <end position="52"/>
    </location>
</feature>
<accession>A0A9W7KXZ1</accession>
<name>A0A9W7KXZ1_9STRA</name>
<gene>
    <name evidence="5" type="ORF">TrLO_g3328</name>
</gene>
<dbReference type="OrthoDB" id="200089at2759"/>
<feature type="domain" description="DUSP" evidence="4">
    <location>
        <begin position="100"/>
        <end position="217"/>
    </location>
</feature>
<evidence type="ECO:0008006" key="7">
    <source>
        <dbReference type="Google" id="ProtNLM"/>
    </source>
</evidence>
<evidence type="ECO:0000259" key="3">
    <source>
        <dbReference type="PROSITE" id="PS50181"/>
    </source>
</evidence>
<dbReference type="GO" id="GO:0004843">
    <property type="term" value="F:cysteine-type deubiquitinase activity"/>
    <property type="evidence" value="ECO:0007669"/>
    <property type="project" value="InterPro"/>
</dbReference>
<sequence length="556" mass="61983">MISPQKSTTLFPPSSFPTLNPSTSLTTLPVDVLTYTLMYLRAYDLSSLQQTCVCFSDRDLVVRVVKCVSEQIYPSSLTLGWKSEKVSGRRAEATTGGFERLRDLEMLVVARVLSRPDAEEGFFVSKAWCKSALKWLEASTPSKKASSSKKKGRIRERRLSNALPPWPNINVDLVCEHGSLVRSSKPRAKRKVIDKKAWKVLRRLYPESKEMSTNDSECLECKFNRLENQRKEQEKQNKNKTERKKVLEVGFVREVFNRTKGVPNHCLASTPTPPLFSSPSPTPLSCGICSSTPTSVVDLPIAPIATPPPQKLPSPTRSLRSWPPLGNSGVTPSKKQPKVEMQMLMPDGVLPPPPVFKMVNLPPPPVFKMASPPTPNPTSLPIPITSPIPFTPAAPPPSPPPYPAYNPPLSAGKYFILPRSYLQSWRHYIRAGGELPDPSSYPQTTCNLHGKCVPPFHLIQWLNNTTPTLLTISQRSNPSLNTVEILTEAEYASLIEKFPKIGSFFQESVTVGREGVKWGEDGNGACFNCEQEGRGKVTVRTRNREMYNKYLKELQV</sequence>
<dbReference type="PROSITE" id="PS51283">
    <property type="entry name" value="DUSP"/>
    <property type="match status" value="1"/>
</dbReference>
<evidence type="ECO:0000256" key="1">
    <source>
        <dbReference type="SAM" id="Coils"/>
    </source>
</evidence>
<protein>
    <recommendedName>
        <fullName evidence="7">F-box domain-containing protein</fullName>
    </recommendedName>
</protein>
<evidence type="ECO:0000259" key="4">
    <source>
        <dbReference type="PROSITE" id="PS51283"/>
    </source>
</evidence>
<dbReference type="InterPro" id="IPR006615">
    <property type="entry name" value="Pept_C19_DUSP"/>
</dbReference>
<comment type="caution">
    <text evidence="5">The sequence shown here is derived from an EMBL/GenBank/DDBJ whole genome shotgun (WGS) entry which is preliminary data.</text>
</comment>
<reference evidence="6" key="1">
    <citation type="journal article" date="2023" name="Commun. Biol.">
        <title>Genome analysis of Parmales, the sister group of diatoms, reveals the evolutionary specialization of diatoms from phago-mixotrophs to photoautotrophs.</title>
        <authorList>
            <person name="Ban H."/>
            <person name="Sato S."/>
            <person name="Yoshikawa S."/>
            <person name="Yamada K."/>
            <person name="Nakamura Y."/>
            <person name="Ichinomiya M."/>
            <person name="Sato N."/>
            <person name="Blanc-Mathieu R."/>
            <person name="Endo H."/>
            <person name="Kuwata A."/>
            <person name="Ogata H."/>
        </authorList>
    </citation>
    <scope>NUCLEOTIDE SEQUENCE [LARGE SCALE GENOMIC DNA]</scope>
    <source>
        <strain evidence="6">NIES 3700</strain>
    </source>
</reference>